<dbReference type="Pfam" id="PF02656">
    <property type="entry name" value="DUF202"/>
    <property type="match status" value="1"/>
</dbReference>
<feature type="compositionally biased region" description="Basic and acidic residues" evidence="6">
    <location>
        <begin position="69"/>
        <end position="104"/>
    </location>
</feature>
<feature type="region of interest" description="Disordered" evidence="6">
    <location>
        <begin position="168"/>
        <end position="198"/>
    </location>
</feature>
<protein>
    <recommendedName>
        <fullName evidence="8">DUF202 domain-containing protein</fullName>
    </recommendedName>
</protein>
<keyword evidence="5 7" id="KW-0472">Membrane</keyword>
<evidence type="ECO:0000256" key="1">
    <source>
        <dbReference type="ARBA" id="ARBA00004651"/>
    </source>
</evidence>
<evidence type="ECO:0000256" key="2">
    <source>
        <dbReference type="ARBA" id="ARBA00022475"/>
    </source>
</evidence>
<name>A0A9W8YHY3_9PLEO</name>
<gene>
    <name evidence="9" type="ORF">N0V83_001467</name>
</gene>
<feature type="compositionally biased region" description="Low complexity" evidence="6">
    <location>
        <begin position="168"/>
        <end position="194"/>
    </location>
</feature>
<evidence type="ECO:0000256" key="5">
    <source>
        <dbReference type="ARBA" id="ARBA00023136"/>
    </source>
</evidence>
<feature type="transmembrane region" description="Helical" evidence="7">
    <location>
        <begin position="137"/>
        <end position="158"/>
    </location>
</feature>
<keyword evidence="10" id="KW-1185">Reference proteome</keyword>
<evidence type="ECO:0000313" key="10">
    <source>
        <dbReference type="Proteomes" id="UP001140560"/>
    </source>
</evidence>
<dbReference type="PANTHER" id="PTHR34187:SF2">
    <property type="entry name" value="DUF202 DOMAIN-CONTAINING PROTEIN"/>
    <property type="match status" value="1"/>
</dbReference>
<dbReference type="PANTHER" id="PTHR34187">
    <property type="entry name" value="FGR18P"/>
    <property type="match status" value="1"/>
</dbReference>
<comment type="subcellular location">
    <subcellularLocation>
        <location evidence="1">Cell membrane</location>
        <topology evidence="1">Multi-pass membrane protein</topology>
    </subcellularLocation>
</comment>
<reference evidence="9" key="1">
    <citation type="submission" date="2022-10" db="EMBL/GenBank/DDBJ databases">
        <title>Tapping the CABI collections for fungal endophytes: first genome assemblies for Collariella, Neodidymelliopsis, Ascochyta clinopodiicola, Didymella pomorum, Didymosphaeria variabile, Neocosmospora piperis and Neocucurbitaria cava.</title>
        <authorList>
            <person name="Hill R."/>
        </authorList>
    </citation>
    <scope>NUCLEOTIDE SEQUENCE</scope>
    <source>
        <strain evidence="9">IMI 356814</strain>
    </source>
</reference>
<evidence type="ECO:0000313" key="9">
    <source>
        <dbReference type="EMBL" id="KAJ4376186.1"/>
    </source>
</evidence>
<evidence type="ECO:0000256" key="4">
    <source>
        <dbReference type="ARBA" id="ARBA00022989"/>
    </source>
</evidence>
<comment type="caution">
    <text evidence="9">The sequence shown here is derived from an EMBL/GenBank/DDBJ whole genome shotgun (WGS) entry which is preliminary data.</text>
</comment>
<dbReference type="InterPro" id="IPR003807">
    <property type="entry name" value="DUF202"/>
</dbReference>
<evidence type="ECO:0000256" key="7">
    <source>
        <dbReference type="SAM" id="Phobius"/>
    </source>
</evidence>
<dbReference type="OrthoDB" id="199599at2759"/>
<dbReference type="GO" id="GO:0005886">
    <property type="term" value="C:plasma membrane"/>
    <property type="evidence" value="ECO:0007669"/>
    <property type="project" value="UniProtKB-SubCell"/>
</dbReference>
<evidence type="ECO:0000256" key="6">
    <source>
        <dbReference type="SAM" id="MobiDB-lite"/>
    </source>
</evidence>
<feature type="compositionally biased region" description="Polar residues" evidence="6">
    <location>
        <begin position="34"/>
        <end position="68"/>
    </location>
</feature>
<dbReference type="Proteomes" id="UP001140560">
    <property type="component" value="Unassembled WGS sequence"/>
</dbReference>
<accession>A0A9W8YHY3</accession>
<evidence type="ECO:0000259" key="8">
    <source>
        <dbReference type="Pfam" id="PF02656"/>
    </source>
</evidence>
<keyword evidence="3 7" id="KW-0812">Transmembrane</keyword>
<proteinExistence type="predicted"/>
<sequence length="272" mass="29495">MVDGPRKRTSEREPMSPRTTATASDESAPIITHAPSSSKLYDSISPSIPPQNGTSQNPTSTRDSSNAKATDRQEDGAASETRRSNSQRRPESAEREAAAIERQEGGRRRAFWEKYGSVELENKGSVARDHLALERTFLAWLRTSLSFASIGIAITQLFRLNSSLSDNSSNAKTSSTSQNPLANSFTTTASSSTSPQARMRHLGKPLGATFIGISIVMLFIGFHRYFEAQHYVIRGKFPASRGSIMLVSAISGALIASSLVVILVTAPSVFER</sequence>
<evidence type="ECO:0000256" key="3">
    <source>
        <dbReference type="ARBA" id="ARBA00022692"/>
    </source>
</evidence>
<feature type="transmembrane region" description="Helical" evidence="7">
    <location>
        <begin position="246"/>
        <end position="270"/>
    </location>
</feature>
<keyword evidence="2" id="KW-1003">Cell membrane</keyword>
<feature type="transmembrane region" description="Helical" evidence="7">
    <location>
        <begin position="206"/>
        <end position="226"/>
    </location>
</feature>
<keyword evidence="4 7" id="KW-1133">Transmembrane helix</keyword>
<dbReference type="EMBL" id="JAPEUY010000002">
    <property type="protein sequence ID" value="KAJ4376186.1"/>
    <property type="molecule type" value="Genomic_DNA"/>
</dbReference>
<feature type="compositionally biased region" description="Basic and acidic residues" evidence="6">
    <location>
        <begin position="1"/>
        <end position="15"/>
    </location>
</feature>
<feature type="domain" description="DUF202" evidence="8">
    <location>
        <begin position="128"/>
        <end position="230"/>
    </location>
</feature>
<dbReference type="AlphaFoldDB" id="A0A9W8YHY3"/>
<feature type="region of interest" description="Disordered" evidence="6">
    <location>
        <begin position="1"/>
        <end position="104"/>
    </location>
</feature>
<organism evidence="9 10">
    <name type="scientific">Neocucurbitaria cava</name>
    <dbReference type="NCBI Taxonomy" id="798079"/>
    <lineage>
        <taxon>Eukaryota</taxon>
        <taxon>Fungi</taxon>
        <taxon>Dikarya</taxon>
        <taxon>Ascomycota</taxon>
        <taxon>Pezizomycotina</taxon>
        <taxon>Dothideomycetes</taxon>
        <taxon>Pleosporomycetidae</taxon>
        <taxon>Pleosporales</taxon>
        <taxon>Pleosporineae</taxon>
        <taxon>Cucurbitariaceae</taxon>
        <taxon>Neocucurbitaria</taxon>
    </lineage>
</organism>
<dbReference type="InterPro" id="IPR052053">
    <property type="entry name" value="IM_YidH-like"/>
</dbReference>